<keyword evidence="3" id="KW-1185">Reference proteome</keyword>
<dbReference type="Gene3D" id="3.30.420.10">
    <property type="entry name" value="Ribonuclease H-like superfamily/Ribonuclease H"/>
    <property type="match status" value="1"/>
</dbReference>
<evidence type="ECO:0000313" key="3">
    <source>
        <dbReference type="Proteomes" id="UP001159363"/>
    </source>
</evidence>
<feature type="region of interest" description="Disordered" evidence="1">
    <location>
        <begin position="1175"/>
        <end position="1202"/>
    </location>
</feature>
<dbReference type="InterPro" id="IPR036397">
    <property type="entry name" value="RNaseH_sf"/>
</dbReference>
<gene>
    <name evidence="2" type="ORF">PR048_019125</name>
</gene>
<accession>A0ABQ9H2Q8</accession>
<organism evidence="2 3">
    <name type="scientific">Dryococelus australis</name>
    <dbReference type="NCBI Taxonomy" id="614101"/>
    <lineage>
        <taxon>Eukaryota</taxon>
        <taxon>Metazoa</taxon>
        <taxon>Ecdysozoa</taxon>
        <taxon>Arthropoda</taxon>
        <taxon>Hexapoda</taxon>
        <taxon>Insecta</taxon>
        <taxon>Pterygota</taxon>
        <taxon>Neoptera</taxon>
        <taxon>Polyneoptera</taxon>
        <taxon>Phasmatodea</taxon>
        <taxon>Verophasmatodea</taxon>
        <taxon>Anareolatae</taxon>
        <taxon>Phasmatidae</taxon>
        <taxon>Eurycanthinae</taxon>
        <taxon>Dryococelus</taxon>
    </lineage>
</organism>
<dbReference type="Proteomes" id="UP001159363">
    <property type="component" value="Chromosome 6"/>
</dbReference>
<dbReference type="EMBL" id="JARBHB010000007">
    <property type="protein sequence ID" value="KAJ8878547.1"/>
    <property type="molecule type" value="Genomic_DNA"/>
</dbReference>
<evidence type="ECO:0000256" key="1">
    <source>
        <dbReference type="SAM" id="MobiDB-lite"/>
    </source>
</evidence>
<protein>
    <submittedName>
        <fullName evidence="2">Uncharacterized protein</fullName>
    </submittedName>
</protein>
<feature type="region of interest" description="Disordered" evidence="1">
    <location>
        <begin position="891"/>
        <end position="916"/>
    </location>
</feature>
<name>A0ABQ9H2Q8_9NEOP</name>
<sequence length="1202" mass="133682">MVSYNTDTDGNRRYCSSFVLRAAKLHYSAQSPSSVCNIDLTGCAQLTSVSRQVNCSSANASRENGMIWILDTSVANMWAIATKLAWRNYQPSTRKLAPSTFLKAVHVKVSTHEINLRKKSLLLPAYILTGVLNDISPEKLATTEGKRGQAFDDFPREGANVDPNVIHISGAQWFGRPSDLPTRRHTSTFHLRQTVTRNEYYLQKRIKTSVRVGLTRVGTPLPMSRSEGAIRATITCITSASSLLRARRAVFSPLHSYLEIFPAPEARNQRNDKVDTAKRTELLIDFMRKALSLRAVFYLSRCFETFYSKPRSHDFIGRKYMDLINIFQDTILRFILGLRSLEKMEWKLHVFHFKKLRFKKRDNSDFVLTEKCSSLTVKGSEGKLALPGKKATATRDKREGREYRRSFGAKCLLSGKFLLPANCVFCSFITYPAPLALAGAPVADRSIRKRVSRQDGAAYRFWCIGSPALVAELLQPVNALSVWQFVEKIGDITRGSGGAVARALASHHGAPASIPGGLTPGFSHVGFVLDGAACRRVFSGNSRFPLPCIPAARVSFNVVSGHEGHLRAHVLLQAMSVGGFQCSRLRDVRCLRMVVVLGRWSSHRNPAACSREREEGDGAGGVGGRGESVAHAVLPRDGSAPEIRGTWKMQLPLLTLLHFGLQPRRPHTRRNHARKARSYSPFTATCCFSEALLQATILQFYTFLRETSGVRGSMTTEAYCKILDNEMLLTLWRFYEMDPCYFQDDNSRCSVSGAIMQWYANNNVRILDWPAQSPDLKPTEHIWDELDRRVRARQAQPNSIAQLMERLQEEWRRIPVDVLQTLVENMPDRVAAVISARVCGNESVRKAAGAEQISHIPYRRRIFFGRGAGQGRAGGGGIVTPAAPHYRLSASMRGWLPPPSPSRPEQASADEAQRNPLQDGGLCYSSRIYNSPSRPSVTRPSVILSSVSQPSDIQPNFVRGCTGAECEQSYTECEPYLSASPDGLVDNDGLVEIKRIPKIGDKSLLEAAVVRRWLVRERDAGRRGFWVGPFKWTAIKYLAEISIREISSIGLRIDLGLSPIDVEDIDLLGARRHAHGGNVTEMPRFSMTVRNAHYADLETLQASTKRDCDVARRGLTSLEGKRLAKVLAPGLAFARNGVDGIAVFNNPISKQLLLRHSVHYSTNAYKVKVACENRQSPASAMSTGRRGFGGSSKVQRNEDDIM</sequence>
<proteinExistence type="predicted"/>
<evidence type="ECO:0000313" key="2">
    <source>
        <dbReference type="EMBL" id="KAJ8878547.1"/>
    </source>
</evidence>
<reference evidence="2 3" key="1">
    <citation type="submission" date="2023-02" db="EMBL/GenBank/DDBJ databases">
        <title>LHISI_Scaffold_Assembly.</title>
        <authorList>
            <person name="Stuart O.P."/>
            <person name="Cleave R."/>
            <person name="Magrath M.J.L."/>
            <person name="Mikheyev A.S."/>
        </authorList>
    </citation>
    <scope>NUCLEOTIDE SEQUENCE [LARGE SCALE GENOMIC DNA]</scope>
    <source>
        <strain evidence="2">Daus_M_001</strain>
        <tissue evidence="2">Leg muscle</tissue>
    </source>
</reference>
<comment type="caution">
    <text evidence="2">The sequence shown here is derived from an EMBL/GenBank/DDBJ whole genome shotgun (WGS) entry which is preliminary data.</text>
</comment>